<comment type="caution">
    <text evidence="2">The sequence shown here is derived from an EMBL/GenBank/DDBJ whole genome shotgun (WGS) entry which is preliminary data.</text>
</comment>
<evidence type="ECO:0000313" key="3">
    <source>
        <dbReference type="Proteomes" id="UP000054783"/>
    </source>
</evidence>
<organism evidence="2 3">
    <name type="scientific">Trichinella patagoniensis</name>
    <dbReference type="NCBI Taxonomy" id="990121"/>
    <lineage>
        <taxon>Eukaryota</taxon>
        <taxon>Metazoa</taxon>
        <taxon>Ecdysozoa</taxon>
        <taxon>Nematoda</taxon>
        <taxon>Enoplea</taxon>
        <taxon>Dorylaimia</taxon>
        <taxon>Trichinellida</taxon>
        <taxon>Trichinellidae</taxon>
        <taxon>Trichinella</taxon>
    </lineage>
</organism>
<name>A0A0V1AEC6_9BILA</name>
<dbReference type="Proteomes" id="UP000054783">
    <property type="component" value="Unassembled WGS sequence"/>
</dbReference>
<accession>A0A0V1AEC6</accession>
<evidence type="ECO:0000313" key="2">
    <source>
        <dbReference type="EMBL" id="KRY22809.1"/>
    </source>
</evidence>
<dbReference type="EMBL" id="JYDQ01000007">
    <property type="protein sequence ID" value="KRY22809.1"/>
    <property type="molecule type" value="Genomic_DNA"/>
</dbReference>
<gene>
    <name evidence="2" type="ORF">T12_12844</name>
</gene>
<proteinExistence type="predicted"/>
<protein>
    <submittedName>
        <fullName evidence="2">Uncharacterized protein</fullName>
    </submittedName>
</protein>
<dbReference type="AlphaFoldDB" id="A0A0V1AEC6"/>
<evidence type="ECO:0000256" key="1">
    <source>
        <dbReference type="SAM" id="MobiDB-lite"/>
    </source>
</evidence>
<sequence>MGIIRRERRAEEGRRRQLKDVGGRSCQNDLTGVISRMKGTISGHSDSFKGGS</sequence>
<keyword evidence="3" id="KW-1185">Reference proteome</keyword>
<reference evidence="2 3" key="1">
    <citation type="submission" date="2015-01" db="EMBL/GenBank/DDBJ databases">
        <title>Evolution of Trichinella species and genotypes.</title>
        <authorList>
            <person name="Korhonen P.K."/>
            <person name="Edoardo P."/>
            <person name="Giuseppe L.R."/>
            <person name="Gasser R.B."/>
        </authorList>
    </citation>
    <scope>NUCLEOTIDE SEQUENCE [LARGE SCALE GENOMIC DNA]</scope>
    <source>
        <strain evidence="2">ISS2496</strain>
    </source>
</reference>
<feature type="compositionally biased region" description="Basic and acidic residues" evidence="1">
    <location>
        <begin position="1"/>
        <end position="22"/>
    </location>
</feature>
<feature type="region of interest" description="Disordered" evidence="1">
    <location>
        <begin position="1"/>
        <end position="25"/>
    </location>
</feature>